<proteinExistence type="predicted"/>
<dbReference type="Proteomes" id="UP000639772">
    <property type="component" value="Chromosome 7"/>
</dbReference>
<reference evidence="1 2" key="1">
    <citation type="journal article" date="2020" name="Nat. Food">
        <title>A phased Vanilla planifolia genome enables genetic improvement of flavour and production.</title>
        <authorList>
            <person name="Hasing T."/>
            <person name="Tang H."/>
            <person name="Brym M."/>
            <person name="Khazi F."/>
            <person name="Huang T."/>
            <person name="Chambers A.H."/>
        </authorList>
    </citation>
    <scope>NUCLEOTIDE SEQUENCE [LARGE SCALE GENOMIC DNA]</scope>
    <source>
        <tissue evidence="1">Leaf</tissue>
    </source>
</reference>
<evidence type="ECO:0000313" key="2">
    <source>
        <dbReference type="Proteomes" id="UP000639772"/>
    </source>
</evidence>
<protein>
    <submittedName>
        <fullName evidence="1">Uncharacterized protein</fullName>
    </submittedName>
</protein>
<accession>A0A835UV75</accession>
<evidence type="ECO:0000313" key="1">
    <source>
        <dbReference type="EMBL" id="KAG0475163.1"/>
    </source>
</evidence>
<sequence length="65" mass="7347">MDGALEYYRSTSLFSRTRDIMVAPVKRIDEILASEYSINDFNGKHLSPSDDDYCLIREAKGDGSL</sequence>
<comment type="caution">
    <text evidence="1">The sequence shown here is derived from an EMBL/GenBank/DDBJ whole genome shotgun (WGS) entry which is preliminary data.</text>
</comment>
<name>A0A835UV75_VANPL</name>
<gene>
    <name evidence="1" type="ORF">HPP92_014849</name>
</gene>
<dbReference type="AlphaFoldDB" id="A0A835UV75"/>
<dbReference type="EMBL" id="JADCNM010000007">
    <property type="protein sequence ID" value="KAG0475163.1"/>
    <property type="molecule type" value="Genomic_DNA"/>
</dbReference>
<organism evidence="1 2">
    <name type="scientific">Vanilla planifolia</name>
    <name type="common">Vanilla</name>
    <dbReference type="NCBI Taxonomy" id="51239"/>
    <lineage>
        <taxon>Eukaryota</taxon>
        <taxon>Viridiplantae</taxon>
        <taxon>Streptophyta</taxon>
        <taxon>Embryophyta</taxon>
        <taxon>Tracheophyta</taxon>
        <taxon>Spermatophyta</taxon>
        <taxon>Magnoliopsida</taxon>
        <taxon>Liliopsida</taxon>
        <taxon>Asparagales</taxon>
        <taxon>Orchidaceae</taxon>
        <taxon>Vanilloideae</taxon>
        <taxon>Vanilleae</taxon>
        <taxon>Vanilla</taxon>
    </lineage>
</organism>
<dbReference type="OrthoDB" id="27237at2759"/>